<feature type="compositionally biased region" description="Basic and acidic residues" evidence="1">
    <location>
        <begin position="675"/>
        <end position="691"/>
    </location>
</feature>
<keyword evidence="3" id="KW-1185">Reference proteome</keyword>
<name>A0A4Y7SMX5_COPMI</name>
<feature type="region of interest" description="Disordered" evidence="1">
    <location>
        <begin position="575"/>
        <end position="594"/>
    </location>
</feature>
<accession>A0A4Y7SMX5</accession>
<comment type="caution">
    <text evidence="2">The sequence shown here is derived from an EMBL/GenBank/DDBJ whole genome shotgun (WGS) entry which is preliminary data.</text>
</comment>
<feature type="compositionally biased region" description="Acidic residues" evidence="1">
    <location>
        <begin position="1014"/>
        <end position="1060"/>
    </location>
</feature>
<proteinExistence type="predicted"/>
<protein>
    <submittedName>
        <fullName evidence="2">Uncharacterized protein</fullName>
    </submittedName>
</protein>
<feature type="region of interest" description="Disordered" evidence="1">
    <location>
        <begin position="671"/>
        <end position="691"/>
    </location>
</feature>
<dbReference type="InterPro" id="IPR041078">
    <property type="entry name" value="Plavaka"/>
</dbReference>
<dbReference type="OrthoDB" id="3208495at2759"/>
<organism evidence="2 3">
    <name type="scientific">Coprinellus micaceus</name>
    <name type="common">Glistening ink-cap mushroom</name>
    <name type="synonym">Coprinus micaceus</name>
    <dbReference type="NCBI Taxonomy" id="71717"/>
    <lineage>
        <taxon>Eukaryota</taxon>
        <taxon>Fungi</taxon>
        <taxon>Dikarya</taxon>
        <taxon>Basidiomycota</taxon>
        <taxon>Agaricomycotina</taxon>
        <taxon>Agaricomycetes</taxon>
        <taxon>Agaricomycetidae</taxon>
        <taxon>Agaricales</taxon>
        <taxon>Agaricineae</taxon>
        <taxon>Psathyrellaceae</taxon>
        <taxon>Coprinellus</taxon>
    </lineage>
</organism>
<dbReference type="STRING" id="71717.A0A4Y7SMX5"/>
<feature type="compositionally biased region" description="Basic and acidic residues" evidence="1">
    <location>
        <begin position="1061"/>
        <end position="1076"/>
    </location>
</feature>
<dbReference type="EMBL" id="QPFP01000080">
    <property type="protein sequence ID" value="TEB23227.1"/>
    <property type="molecule type" value="Genomic_DNA"/>
</dbReference>
<dbReference type="AlphaFoldDB" id="A0A4Y7SMX5"/>
<reference evidence="2 3" key="1">
    <citation type="journal article" date="2019" name="Nat. Ecol. Evol.">
        <title>Megaphylogeny resolves global patterns of mushroom evolution.</title>
        <authorList>
            <person name="Varga T."/>
            <person name="Krizsan K."/>
            <person name="Foldi C."/>
            <person name="Dima B."/>
            <person name="Sanchez-Garcia M."/>
            <person name="Sanchez-Ramirez S."/>
            <person name="Szollosi G.J."/>
            <person name="Szarkandi J.G."/>
            <person name="Papp V."/>
            <person name="Albert L."/>
            <person name="Andreopoulos W."/>
            <person name="Angelini C."/>
            <person name="Antonin V."/>
            <person name="Barry K.W."/>
            <person name="Bougher N.L."/>
            <person name="Buchanan P."/>
            <person name="Buyck B."/>
            <person name="Bense V."/>
            <person name="Catcheside P."/>
            <person name="Chovatia M."/>
            <person name="Cooper J."/>
            <person name="Damon W."/>
            <person name="Desjardin D."/>
            <person name="Finy P."/>
            <person name="Geml J."/>
            <person name="Haridas S."/>
            <person name="Hughes K."/>
            <person name="Justo A."/>
            <person name="Karasinski D."/>
            <person name="Kautmanova I."/>
            <person name="Kiss B."/>
            <person name="Kocsube S."/>
            <person name="Kotiranta H."/>
            <person name="LaButti K.M."/>
            <person name="Lechner B.E."/>
            <person name="Liimatainen K."/>
            <person name="Lipzen A."/>
            <person name="Lukacs Z."/>
            <person name="Mihaltcheva S."/>
            <person name="Morgado L.N."/>
            <person name="Niskanen T."/>
            <person name="Noordeloos M.E."/>
            <person name="Ohm R.A."/>
            <person name="Ortiz-Santana B."/>
            <person name="Ovrebo C."/>
            <person name="Racz N."/>
            <person name="Riley R."/>
            <person name="Savchenko A."/>
            <person name="Shiryaev A."/>
            <person name="Soop K."/>
            <person name="Spirin V."/>
            <person name="Szebenyi C."/>
            <person name="Tomsovsky M."/>
            <person name="Tulloss R.E."/>
            <person name="Uehling J."/>
            <person name="Grigoriev I.V."/>
            <person name="Vagvolgyi C."/>
            <person name="Papp T."/>
            <person name="Martin F.M."/>
            <person name="Miettinen O."/>
            <person name="Hibbett D.S."/>
            <person name="Nagy L.G."/>
        </authorList>
    </citation>
    <scope>NUCLEOTIDE SEQUENCE [LARGE SCALE GENOMIC DNA]</scope>
    <source>
        <strain evidence="2 3">FP101781</strain>
    </source>
</reference>
<feature type="non-terminal residue" evidence="2">
    <location>
        <position position="1"/>
    </location>
</feature>
<feature type="region of interest" description="Disordered" evidence="1">
    <location>
        <begin position="969"/>
        <end position="1084"/>
    </location>
</feature>
<evidence type="ECO:0000256" key="1">
    <source>
        <dbReference type="SAM" id="MobiDB-lite"/>
    </source>
</evidence>
<dbReference type="Proteomes" id="UP000298030">
    <property type="component" value="Unassembled WGS sequence"/>
</dbReference>
<dbReference type="Pfam" id="PF18759">
    <property type="entry name" value="Plavaka"/>
    <property type="match status" value="1"/>
</dbReference>
<gene>
    <name evidence="2" type="ORF">FA13DRAFT_1640158</name>
</gene>
<sequence length="1084" mass="122402">NLFGPFPNASSFELGEWFYGQGTQKSLKDFKSLIRILTSPGFSIGDIKDTKWTRVFQDLGKNKEDFTKPEQSDWIDDAGWKKTEVKIDVPVHHRMLAGRGMESHVVGTLHHRGIVSILEEKVRNAADLSFLHLDGHELRWKPDKSKDSEFRVISELYNSNVFLKAESEIRDNPPPQIQGCSLQRVVVGIQFWSDATHLSAFSTSKIWPLYMIIGNESKHRRGKGIGESYHHVAYFDSISDDFKDYLIGRTGGRIPDGLMAHLNRECFHAQWVILLDDELLKAISEGVVIECSDGVKRRFFIRILTYSTDYPERKVFLHSTIKTQGDCPCASCLTERGNFDQMGTLDDTSFRKANPRVDSITRQAMVDKARTIIKGGKAVSGKPVKRVLSHSNAPVENAFSKRLSSTGFNVFSTLVVDVLHEYEIGVWKALFLHLIRVLEASGTGSLLVLSLNQRYRSVPTFNQTIRKFSSNVSQLNRRAARDYEDILQCAIPAFNGLFPDSSFDGIVTRLLYINARWHGFAKLRMHTDATLILFERITTQLGDAFREFIHVVDTIDTVELQKEADQRARAAVKKRAKAQATANGSRSGNARRPKKLNISTVKFHALGHYPSNIRSFGPTDIYSTEWGESFHRSPKAWFKCTSKKLIRKEISMHERRRVRLKRAKYRLLKNAKSPKAQEIREQSKASRDPNIHHYIGPSKNSPVYISQFLPNGNLANDAASSGFLRHLKAHLLPRILRAMDPKIDDKTLQEDLRYLDSSNIVFKDDRIYTHRIMRIKYTTYDTRRDEDIIHLDTDQSNVMILNPTYSRGSPSHPFSYGKVIGILHANMGYVGSIGRQGAEYDFYPLEFVWIRRYEVHPASGDFELDQAEILPIDTPASHCFVDPSDILRACHMVPNFDKGPRYYDGKGRSAIANDGSDWERYFINRFVDRNMLMRYEWGLAVGHTYAYKDAAIANSDILCGQGLLSDDLAVPLGPRPPTSPDDPVAPANSDGGPKDGKDDGLAEELGGGVAEGDARDEEGEDEDEGEEDGEGDDDEGEEDGEGDDDEGDSEGDELDSDDEERSARDLEYDSEAEKELALFGCEDD</sequence>
<evidence type="ECO:0000313" key="3">
    <source>
        <dbReference type="Proteomes" id="UP000298030"/>
    </source>
</evidence>
<evidence type="ECO:0000313" key="2">
    <source>
        <dbReference type="EMBL" id="TEB23227.1"/>
    </source>
</evidence>